<accession>A0A1D7YBC1</accession>
<proteinExistence type="predicted"/>
<dbReference type="GO" id="GO:0005886">
    <property type="term" value="C:plasma membrane"/>
    <property type="evidence" value="ECO:0007669"/>
    <property type="project" value="TreeGrafter"/>
</dbReference>
<keyword evidence="2" id="KW-1185">Reference proteome</keyword>
<gene>
    <name evidence="1" type="ORF">BFF78_19300</name>
</gene>
<dbReference type="RefSeq" id="WP_069779508.1">
    <property type="nucleotide sequence ID" value="NZ_CP017248.1"/>
</dbReference>
<evidence type="ECO:0000313" key="2">
    <source>
        <dbReference type="Proteomes" id="UP000094960"/>
    </source>
</evidence>
<dbReference type="GO" id="GO:0050660">
    <property type="term" value="F:flavin adenine dinucleotide binding"/>
    <property type="evidence" value="ECO:0007669"/>
    <property type="project" value="InterPro"/>
</dbReference>
<dbReference type="InterPro" id="IPR037069">
    <property type="entry name" value="AcylCoA_DH/ox_N_sf"/>
</dbReference>
<dbReference type="Gene3D" id="2.40.110.10">
    <property type="entry name" value="Butyryl-CoA Dehydrogenase, subunit A, domain 2"/>
    <property type="match status" value="1"/>
</dbReference>
<dbReference type="PANTHER" id="PTHR43884">
    <property type="entry name" value="ACYL-COA DEHYDROGENASE"/>
    <property type="match status" value="1"/>
</dbReference>
<dbReference type="GO" id="GO:0003995">
    <property type="term" value="F:acyl-CoA dehydrogenase activity"/>
    <property type="evidence" value="ECO:0007669"/>
    <property type="project" value="TreeGrafter"/>
</dbReference>
<dbReference type="AlphaFoldDB" id="A0A1D7YBC1"/>
<name>A0A1D7YBC1_9ACTN</name>
<dbReference type="SUPFAM" id="SSF56645">
    <property type="entry name" value="Acyl-CoA dehydrogenase NM domain-like"/>
    <property type="match status" value="1"/>
</dbReference>
<protein>
    <recommendedName>
        <fullName evidence="3">Acyl-CoA dehydrogenase</fullName>
    </recommendedName>
</protein>
<evidence type="ECO:0000313" key="1">
    <source>
        <dbReference type="EMBL" id="AOR32923.1"/>
    </source>
</evidence>
<dbReference type="Proteomes" id="UP000094960">
    <property type="component" value="Chromosome"/>
</dbReference>
<dbReference type="Gene3D" id="1.10.540.10">
    <property type="entry name" value="Acyl-CoA dehydrogenase/oxidase, N-terminal domain"/>
    <property type="match status" value="1"/>
</dbReference>
<dbReference type="KEGG" id="spun:BFF78_19300"/>
<dbReference type="PANTHER" id="PTHR43884:SF19">
    <property type="entry name" value="ACYL-COA DEHYDROGENASE FADE4-RELATED"/>
    <property type="match status" value="1"/>
</dbReference>
<sequence length="576" mass="61527">MTGKPTPEERIARLEQMLGPLEDPANPTGQEALLDADARSEVLPALEKVLDACTWNAELVPEELGGRLSRMDVLGRVLRPVFRRDASAGFGYGLNCFFAAAPVFSRGSDEQRTAVARILLDGGRVALVRQELAHGNNLLRGELTMTPRDAAAGGGYLLTGSKSVVVNASRADGLVVFARMAGDEQRRYSMLLLDRRHLPPGRLVPLARQTTSGMPGAEFGGVRAQDCPVPESALVGQPGDGYELSLRSSLVVRGLIPSVLLSAADTALRTVARCALRPRHGRSMLDVRHSRAVLAGAFLDLLMSDCLALVATRALHLLPGQSSAVAAAAAYVAPKILAESMDALAAVLGERSFAEEGDYRMFRKQVRDMPVTSLGHAGSAGRQVTLLPQLPFFARNSWFADAEAPAALFRPHEGLPPLDLVEPALLADADPLAATLVAGTDALEADPAGPATLRFLARAHTAELAELREAFRAVPPGDRRALADPHCFSLADRYALLLAGAACLGVWRAARDGAGGFLADPAWPTAALYRLGRRLGLALPDRPAEAEERMLSELLSRTTAPRSYDLYATDLARWES</sequence>
<evidence type="ECO:0008006" key="3">
    <source>
        <dbReference type="Google" id="ProtNLM"/>
    </source>
</evidence>
<dbReference type="EMBL" id="CP017248">
    <property type="protein sequence ID" value="AOR32923.1"/>
    <property type="molecule type" value="Genomic_DNA"/>
</dbReference>
<organism evidence="1 2">
    <name type="scientific">Streptomyces fodineus</name>
    <dbReference type="NCBI Taxonomy" id="1904616"/>
    <lineage>
        <taxon>Bacteria</taxon>
        <taxon>Bacillati</taxon>
        <taxon>Actinomycetota</taxon>
        <taxon>Actinomycetes</taxon>
        <taxon>Kitasatosporales</taxon>
        <taxon>Streptomycetaceae</taxon>
        <taxon>Streptomyces</taxon>
    </lineage>
</organism>
<dbReference type="Gene3D" id="1.20.140.10">
    <property type="entry name" value="Butyryl-CoA Dehydrogenase, subunit A, domain 3"/>
    <property type="match status" value="1"/>
</dbReference>
<dbReference type="InterPro" id="IPR009100">
    <property type="entry name" value="AcylCoA_DH/oxidase_NM_dom_sf"/>
</dbReference>
<reference evidence="2" key="1">
    <citation type="submission" date="2016-09" db="EMBL/GenBank/DDBJ databases">
        <title>Streptomyces puniciscabiei strain:TW1S1 Genome sequencing and assembly.</title>
        <authorList>
            <person name="Kim M.-K."/>
            <person name="Kim S.B."/>
        </authorList>
    </citation>
    <scope>NUCLEOTIDE SEQUENCE [LARGE SCALE GENOMIC DNA]</scope>
    <source>
        <strain evidence="2">TW1S1</strain>
    </source>
</reference>
<dbReference type="InterPro" id="IPR046373">
    <property type="entry name" value="Acyl-CoA_Oxase/DH_mid-dom_sf"/>
</dbReference>